<dbReference type="InterPro" id="IPR033469">
    <property type="entry name" value="CYTH-like_dom_sf"/>
</dbReference>
<dbReference type="SUPFAM" id="SSF55154">
    <property type="entry name" value="CYTH-like phosphatases"/>
    <property type="match status" value="1"/>
</dbReference>
<dbReference type="Proteomes" id="UP000515163">
    <property type="component" value="Unplaced"/>
</dbReference>
<dbReference type="RefSeq" id="XP_031561495.1">
    <property type="nucleotide sequence ID" value="XM_031705635.1"/>
</dbReference>
<dbReference type="PANTHER" id="PTHR14586:SF1">
    <property type="entry name" value="THIAMINE-TRIPHOSPHATASE"/>
    <property type="match status" value="1"/>
</dbReference>
<accession>A0A6P8I9Z9</accession>
<feature type="domain" description="CYTH" evidence="1">
    <location>
        <begin position="1"/>
        <end position="190"/>
    </location>
</feature>
<dbReference type="Pfam" id="PF01928">
    <property type="entry name" value="CYTH"/>
    <property type="match status" value="1"/>
</dbReference>
<evidence type="ECO:0000313" key="2">
    <source>
        <dbReference type="Proteomes" id="UP000515163"/>
    </source>
</evidence>
<name>A0A6P8I9Z9_ACTTE</name>
<sequence>MIEVEKKFTVPPSFEDVLARVGAVLVMEKEFLDSYYDFTDFKLSLQDCWLRERNNSWELKHRDKHSKSRSTTTDSYYEVDNEKEILRSVATYVSMDTSVKSVQEFVTGSRLRVFASFKTRRMRYEIDGLFIDLDSASFGYNVGEIEMMVGSKDDIAGAEIKIESLAKRLGINWKTKQHGKLGEYLYLNNPTLFKQLVESKVLRGK</sequence>
<dbReference type="InterPro" id="IPR023577">
    <property type="entry name" value="CYTH_domain"/>
</dbReference>
<proteinExistence type="predicted"/>
<evidence type="ECO:0000313" key="3">
    <source>
        <dbReference type="RefSeq" id="XP_031561495.1"/>
    </source>
</evidence>
<evidence type="ECO:0000259" key="1">
    <source>
        <dbReference type="PROSITE" id="PS51707"/>
    </source>
</evidence>
<dbReference type="InterPro" id="IPR039582">
    <property type="entry name" value="THTPA"/>
</dbReference>
<protein>
    <submittedName>
        <fullName evidence="3">Thiamine-triphosphatase-like</fullName>
    </submittedName>
</protein>
<dbReference type="GO" id="GO:0050333">
    <property type="term" value="F:thiamine triphosphate phosphatase activity"/>
    <property type="evidence" value="ECO:0007669"/>
    <property type="project" value="InterPro"/>
</dbReference>
<dbReference type="GO" id="GO:0042357">
    <property type="term" value="P:thiamine diphosphate metabolic process"/>
    <property type="evidence" value="ECO:0007669"/>
    <property type="project" value="TreeGrafter"/>
</dbReference>
<dbReference type="KEGG" id="aten:116297414"/>
<dbReference type="InParanoid" id="A0A6P8I9Z9"/>
<dbReference type="PANTHER" id="PTHR14586">
    <property type="entry name" value="THIAMINE-TRIPHOSPHATASE"/>
    <property type="match status" value="1"/>
</dbReference>
<dbReference type="AlphaFoldDB" id="A0A6P8I9Z9"/>
<dbReference type="FunCoup" id="A0A6P8I9Z9">
    <property type="interactions" value="481"/>
</dbReference>
<keyword evidence="2" id="KW-1185">Reference proteome</keyword>
<gene>
    <name evidence="3" type="primary">LOC116297414</name>
</gene>
<reference evidence="3" key="1">
    <citation type="submission" date="2025-08" db="UniProtKB">
        <authorList>
            <consortium name="RefSeq"/>
        </authorList>
    </citation>
    <scope>IDENTIFICATION</scope>
    <source>
        <tissue evidence="3">Tentacle</tissue>
    </source>
</reference>
<organism evidence="2 3">
    <name type="scientific">Actinia tenebrosa</name>
    <name type="common">Australian red waratah sea anemone</name>
    <dbReference type="NCBI Taxonomy" id="6105"/>
    <lineage>
        <taxon>Eukaryota</taxon>
        <taxon>Metazoa</taxon>
        <taxon>Cnidaria</taxon>
        <taxon>Anthozoa</taxon>
        <taxon>Hexacorallia</taxon>
        <taxon>Actiniaria</taxon>
        <taxon>Actiniidae</taxon>
        <taxon>Actinia</taxon>
    </lineage>
</organism>
<dbReference type="GeneID" id="116297414"/>
<dbReference type="Gene3D" id="2.40.320.10">
    <property type="entry name" value="Hypothetical Protein Pfu-838710-001"/>
    <property type="match status" value="1"/>
</dbReference>
<dbReference type="PROSITE" id="PS51707">
    <property type="entry name" value="CYTH"/>
    <property type="match status" value="1"/>
</dbReference>
<dbReference type="GO" id="GO:0000287">
    <property type="term" value="F:magnesium ion binding"/>
    <property type="evidence" value="ECO:0007669"/>
    <property type="project" value="TreeGrafter"/>
</dbReference>
<dbReference type="OrthoDB" id="442176at2759"/>
<dbReference type="SMART" id="SM01118">
    <property type="entry name" value="CYTH"/>
    <property type="match status" value="1"/>
</dbReference>